<dbReference type="EMBL" id="JAGSXJ010000037">
    <property type="protein sequence ID" value="KAH6665849.1"/>
    <property type="molecule type" value="Genomic_DNA"/>
</dbReference>
<accession>A0A9P9A5Q7</accession>
<feature type="signal peptide" evidence="2">
    <location>
        <begin position="1"/>
        <end position="24"/>
    </location>
</feature>
<keyword evidence="2" id="KW-0732">Signal</keyword>
<keyword evidence="5" id="KW-1185">Reference proteome</keyword>
<dbReference type="Proteomes" id="UP000770015">
    <property type="component" value="Unassembled WGS sequence"/>
</dbReference>
<evidence type="ECO:0000256" key="2">
    <source>
        <dbReference type="SAM" id="SignalP"/>
    </source>
</evidence>
<evidence type="ECO:0000313" key="4">
    <source>
        <dbReference type="EMBL" id="KAH6665849.1"/>
    </source>
</evidence>
<proteinExistence type="predicted"/>
<dbReference type="InterPro" id="IPR013595">
    <property type="entry name" value="Pept_S33_TAP-like_C"/>
</dbReference>
<comment type="caution">
    <text evidence="4">The sequence shown here is derived from an EMBL/GenBank/DDBJ whole genome shotgun (WGS) entry which is preliminary data.</text>
</comment>
<organism evidence="4 5">
    <name type="scientific">Plectosphaerella plurivora</name>
    <dbReference type="NCBI Taxonomy" id="936078"/>
    <lineage>
        <taxon>Eukaryota</taxon>
        <taxon>Fungi</taxon>
        <taxon>Dikarya</taxon>
        <taxon>Ascomycota</taxon>
        <taxon>Pezizomycotina</taxon>
        <taxon>Sordariomycetes</taxon>
        <taxon>Hypocreomycetidae</taxon>
        <taxon>Glomerellales</taxon>
        <taxon>Plectosphaerellaceae</taxon>
        <taxon>Plectosphaerella</taxon>
    </lineage>
</organism>
<gene>
    <name evidence="4" type="ORF">F5X68DRAFT_265675</name>
</gene>
<name>A0A9P9A5Q7_9PEZI</name>
<dbReference type="AlphaFoldDB" id="A0A9P9A5Q7"/>
<reference evidence="4" key="1">
    <citation type="journal article" date="2021" name="Nat. Commun.">
        <title>Genetic determinants of endophytism in the Arabidopsis root mycobiome.</title>
        <authorList>
            <person name="Mesny F."/>
            <person name="Miyauchi S."/>
            <person name="Thiergart T."/>
            <person name="Pickel B."/>
            <person name="Atanasova L."/>
            <person name="Karlsson M."/>
            <person name="Huettel B."/>
            <person name="Barry K.W."/>
            <person name="Haridas S."/>
            <person name="Chen C."/>
            <person name="Bauer D."/>
            <person name="Andreopoulos W."/>
            <person name="Pangilinan J."/>
            <person name="LaButti K."/>
            <person name="Riley R."/>
            <person name="Lipzen A."/>
            <person name="Clum A."/>
            <person name="Drula E."/>
            <person name="Henrissat B."/>
            <person name="Kohler A."/>
            <person name="Grigoriev I.V."/>
            <person name="Martin F.M."/>
            <person name="Hacquard S."/>
        </authorList>
    </citation>
    <scope>NUCLEOTIDE SEQUENCE</scope>
    <source>
        <strain evidence="4">MPI-SDFR-AT-0117</strain>
    </source>
</reference>
<dbReference type="Pfam" id="PF08386">
    <property type="entry name" value="Abhydrolase_4"/>
    <property type="match status" value="1"/>
</dbReference>
<evidence type="ECO:0000256" key="1">
    <source>
        <dbReference type="SAM" id="MobiDB-lite"/>
    </source>
</evidence>
<evidence type="ECO:0000259" key="3">
    <source>
        <dbReference type="Pfam" id="PF08386"/>
    </source>
</evidence>
<dbReference type="InterPro" id="IPR029058">
    <property type="entry name" value="AB_hydrolase_fold"/>
</dbReference>
<dbReference type="Gene3D" id="3.40.50.1820">
    <property type="entry name" value="alpha/beta hydrolase"/>
    <property type="match status" value="1"/>
</dbReference>
<feature type="chain" id="PRO_5040354139" description="Peptidase S33 tripeptidyl aminopeptidase-like C-terminal domain-containing protein" evidence="2">
    <location>
        <begin position="25"/>
        <end position="565"/>
    </location>
</feature>
<feature type="region of interest" description="Disordered" evidence="1">
    <location>
        <begin position="546"/>
        <end position="565"/>
    </location>
</feature>
<dbReference type="OrthoDB" id="425534at2759"/>
<protein>
    <recommendedName>
        <fullName evidence="3">Peptidase S33 tripeptidyl aminopeptidase-like C-terminal domain-containing protein</fullName>
    </recommendedName>
</protein>
<sequence length="565" mass="64001">MFRLSRLQLNHLLLLLSHATLLLASEPLASRQDDDGFVDFDWSSIEGQDEIVWTDCYQPLRHHCARLNLPMNWADPDDPARVTLAILRIPAKNTTDYKGPVFFNPGGPGLRTIDSPGIRQQWFPFNLQDFVGDNHDIILWDARGVSLSVPRVDCFSSQRARDLWQYTFEQTDLPDVHGGLKRVVAMARALSARCEQVLGDSGILQHVSTADSAMDINAILEKLDYPTLKFWGKVERLLSEANIDYKNKWNDSNLDADKALRTFYEQCADAGPEHCALHERDADAVERRLNKILRRLEEEPVFDQSLVSSLSGQPPQIFTASWVRRILHWDMYAPMFQWQDLAETLRHLEAGTSELVDPFSWGLPDSQMHCSMPEDHVSFDEQLSEENAEVSASTICADYGQASRTVEEYLEFQERYMRNSKIMGTAHIEVVLTPCIGRTLEPKTPFKGPLGGNTSHPVLFLNTRYDPTTPLSAAMNNSLLFPGSAVLKYNITGHVITAVPSINSCIETAIFDYFEDGTLPRPGTVCEPQVPNMFLQFVHDMDDERAGNQKRRLEYKGASQDVRRL</sequence>
<evidence type="ECO:0000313" key="5">
    <source>
        <dbReference type="Proteomes" id="UP000770015"/>
    </source>
</evidence>
<feature type="domain" description="Peptidase S33 tripeptidyl aminopeptidase-like C-terminal" evidence="3">
    <location>
        <begin position="423"/>
        <end position="526"/>
    </location>
</feature>